<accession>A0AAD5RZX4</accession>
<feature type="non-terminal residue" evidence="2">
    <location>
        <position position="268"/>
    </location>
</feature>
<dbReference type="AlphaFoldDB" id="A0AAD5RZX4"/>
<dbReference type="SUPFAM" id="SSF57863">
    <property type="entry name" value="ArfGap/RecO-like zinc finger"/>
    <property type="match status" value="1"/>
</dbReference>
<gene>
    <name evidence="2" type="ORF">HK097_005820</name>
</gene>
<evidence type="ECO:0000313" key="3">
    <source>
        <dbReference type="Proteomes" id="UP001212841"/>
    </source>
</evidence>
<keyword evidence="3" id="KW-1185">Reference proteome</keyword>
<feature type="compositionally biased region" description="Polar residues" evidence="1">
    <location>
        <begin position="25"/>
        <end position="38"/>
    </location>
</feature>
<proteinExistence type="predicted"/>
<reference evidence="2" key="1">
    <citation type="submission" date="2020-05" db="EMBL/GenBank/DDBJ databases">
        <title>Phylogenomic resolution of chytrid fungi.</title>
        <authorList>
            <person name="Stajich J.E."/>
            <person name="Amses K."/>
            <person name="Simmons R."/>
            <person name="Seto K."/>
            <person name="Myers J."/>
            <person name="Bonds A."/>
            <person name="Quandt C.A."/>
            <person name="Barry K."/>
            <person name="Liu P."/>
            <person name="Grigoriev I."/>
            <person name="Longcore J.E."/>
            <person name="James T.Y."/>
        </authorList>
    </citation>
    <scope>NUCLEOTIDE SEQUENCE</scope>
    <source>
        <strain evidence="2">JEL0318</strain>
    </source>
</reference>
<evidence type="ECO:0000256" key="1">
    <source>
        <dbReference type="SAM" id="MobiDB-lite"/>
    </source>
</evidence>
<dbReference type="Proteomes" id="UP001212841">
    <property type="component" value="Unassembled WGS sequence"/>
</dbReference>
<feature type="region of interest" description="Disordered" evidence="1">
    <location>
        <begin position="1"/>
        <end position="94"/>
    </location>
</feature>
<dbReference type="InterPro" id="IPR037278">
    <property type="entry name" value="ARFGAP/RecO"/>
</dbReference>
<protein>
    <submittedName>
        <fullName evidence="2">Uncharacterized protein</fullName>
    </submittedName>
</protein>
<name>A0AAD5RZX4_9FUNG</name>
<sequence>SVVMDSNVPSSVDTAALGKPAEPSSLETLVSESNQDLWRNSETELREKGKGRGLKAKPVAMDARGAKDGAAGGSVGRPGAFRRESVISSGGPSLDVSPDGRLSLEAWSSRVGPIHMNSKSKSVSLAVDNGFLLVQRAGGKVLLRDRVECVSVGVGIKAKEKKEGRFKRILSRLCGCTGGEEEVGEPFVEEFNNERTLSIVELSGDEGNKGAITLHRLWNASADNRRCFGCRAAGPTWGVVLEGKEKGIIVCAVCSDKARADPTSLVQS</sequence>
<evidence type="ECO:0000313" key="2">
    <source>
        <dbReference type="EMBL" id="KAJ3029315.1"/>
    </source>
</evidence>
<feature type="non-terminal residue" evidence="2">
    <location>
        <position position="1"/>
    </location>
</feature>
<comment type="caution">
    <text evidence="2">The sequence shown here is derived from an EMBL/GenBank/DDBJ whole genome shotgun (WGS) entry which is preliminary data.</text>
</comment>
<feature type="compositionally biased region" description="Basic and acidic residues" evidence="1">
    <location>
        <begin position="39"/>
        <end position="50"/>
    </location>
</feature>
<organism evidence="2 3">
    <name type="scientific">Rhizophlyctis rosea</name>
    <dbReference type="NCBI Taxonomy" id="64517"/>
    <lineage>
        <taxon>Eukaryota</taxon>
        <taxon>Fungi</taxon>
        <taxon>Fungi incertae sedis</taxon>
        <taxon>Chytridiomycota</taxon>
        <taxon>Chytridiomycota incertae sedis</taxon>
        <taxon>Chytridiomycetes</taxon>
        <taxon>Rhizophlyctidales</taxon>
        <taxon>Rhizophlyctidaceae</taxon>
        <taxon>Rhizophlyctis</taxon>
    </lineage>
</organism>
<dbReference type="EMBL" id="JADGJD010002722">
    <property type="protein sequence ID" value="KAJ3029315.1"/>
    <property type="molecule type" value="Genomic_DNA"/>
</dbReference>